<dbReference type="AlphaFoldDB" id="A0A975S4P7"/>
<dbReference type="PRINTS" id="PR00111">
    <property type="entry name" value="ABHYDROLASE"/>
</dbReference>
<keyword evidence="3" id="KW-0378">Hydrolase</keyword>
<gene>
    <name evidence="3" type="ORF">KG104_11180</name>
</gene>
<dbReference type="EMBL" id="CP076456">
    <property type="protein sequence ID" value="QWQ35082.1"/>
    <property type="molecule type" value="Genomic_DNA"/>
</dbReference>
<sequence length="280" mass="29131">MTTSSSALLSVGDIDLCVETSGDPRDPPVLLIAGMSASMLWWPVAVCEAIAAAGFFVIRFDQRDTGVSTSFPVGRPGYSTANLAADALGICDSLRLDSVHVVGHSLGSGIATILALDHPERVRSLTLMGASTGAADLPPAIGRGPELPDGVASRSAAIEYLLEDTRACDGLSPRFDEDRIRKFLVSDVDRAVDIAATISNPPGMRFVSPEGGDMTAIAHPTLVVHGELDSLFPLAHGEAVAHAIPGASLVVLPGAGHTLLTADTWDFTPPVIGHLRAAER</sequence>
<keyword evidence="1" id="KW-0812">Transmembrane</keyword>
<keyword evidence="1" id="KW-1133">Transmembrane helix</keyword>
<dbReference type="InterPro" id="IPR000073">
    <property type="entry name" value="AB_hydrolase_1"/>
</dbReference>
<dbReference type="GO" id="GO:0004806">
    <property type="term" value="F:triacylglycerol lipase activity"/>
    <property type="evidence" value="ECO:0007669"/>
    <property type="project" value="TreeGrafter"/>
</dbReference>
<dbReference type="InterPro" id="IPR029058">
    <property type="entry name" value="AB_hydrolase_fold"/>
</dbReference>
<protein>
    <submittedName>
        <fullName evidence="3">Alpha/beta fold hydrolase</fullName>
    </submittedName>
</protein>
<dbReference type="Proteomes" id="UP000680588">
    <property type="component" value="Chromosome"/>
</dbReference>
<evidence type="ECO:0000313" key="3">
    <source>
        <dbReference type="EMBL" id="QWQ35082.1"/>
    </source>
</evidence>
<dbReference type="PANTHER" id="PTHR43433">
    <property type="entry name" value="HYDROLASE, ALPHA/BETA FOLD FAMILY PROTEIN"/>
    <property type="match status" value="1"/>
</dbReference>
<keyword evidence="4" id="KW-1185">Reference proteome</keyword>
<name>A0A975S4P7_9MICC</name>
<feature type="transmembrane region" description="Helical" evidence="1">
    <location>
        <begin position="40"/>
        <end position="58"/>
    </location>
</feature>
<evidence type="ECO:0000256" key="1">
    <source>
        <dbReference type="SAM" id="Phobius"/>
    </source>
</evidence>
<organism evidence="3 4">
    <name type="scientific">Arthrobacter sunyaminii</name>
    <dbReference type="NCBI Taxonomy" id="2816859"/>
    <lineage>
        <taxon>Bacteria</taxon>
        <taxon>Bacillati</taxon>
        <taxon>Actinomycetota</taxon>
        <taxon>Actinomycetes</taxon>
        <taxon>Micrococcales</taxon>
        <taxon>Micrococcaceae</taxon>
        <taxon>Arthrobacter</taxon>
    </lineage>
</organism>
<keyword evidence="1" id="KW-0472">Membrane</keyword>
<dbReference type="SUPFAM" id="SSF53474">
    <property type="entry name" value="alpha/beta-Hydrolases"/>
    <property type="match status" value="1"/>
</dbReference>
<evidence type="ECO:0000259" key="2">
    <source>
        <dbReference type="Pfam" id="PF00561"/>
    </source>
</evidence>
<dbReference type="PANTHER" id="PTHR43433:SF5">
    <property type="entry name" value="AB HYDROLASE-1 DOMAIN-CONTAINING PROTEIN"/>
    <property type="match status" value="1"/>
</dbReference>
<accession>A0A975S4P7</accession>
<reference evidence="3" key="1">
    <citation type="submission" date="2021-06" db="EMBL/GenBank/DDBJ databases">
        <title>Novel species in genus Arthrobacter.</title>
        <authorList>
            <person name="Zhang G."/>
        </authorList>
    </citation>
    <scope>NUCLEOTIDE SEQUENCE</scope>
    <source>
        <strain evidence="3">Zg-ZUI122</strain>
    </source>
</reference>
<dbReference type="Pfam" id="PF00561">
    <property type="entry name" value="Abhydrolase_1"/>
    <property type="match status" value="1"/>
</dbReference>
<dbReference type="KEGG" id="asun:KG104_11180"/>
<evidence type="ECO:0000313" key="4">
    <source>
        <dbReference type="Proteomes" id="UP000680588"/>
    </source>
</evidence>
<feature type="domain" description="AB hydrolase-1" evidence="2">
    <location>
        <begin position="27"/>
        <end position="259"/>
    </location>
</feature>
<dbReference type="Gene3D" id="3.40.50.1820">
    <property type="entry name" value="alpha/beta hydrolase"/>
    <property type="match status" value="1"/>
</dbReference>
<dbReference type="RefSeq" id="WP_207347049.1">
    <property type="nucleotide sequence ID" value="NZ_CP076456.1"/>
</dbReference>
<proteinExistence type="predicted"/>
<dbReference type="GO" id="GO:0046503">
    <property type="term" value="P:glycerolipid catabolic process"/>
    <property type="evidence" value="ECO:0007669"/>
    <property type="project" value="TreeGrafter"/>
</dbReference>
<dbReference type="InterPro" id="IPR050471">
    <property type="entry name" value="AB_hydrolase"/>
</dbReference>